<dbReference type="Gene3D" id="1.25.40.10">
    <property type="entry name" value="Tetratricopeptide repeat domain"/>
    <property type="match status" value="1"/>
</dbReference>
<protein>
    <submittedName>
        <fullName evidence="5">Uncharacterized protein</fullName>
    </submittedName>
</protein>
<dbReference type="OrthoDB" id="6254323at2"/>
<dbReference type="RefSeq" id="WP_128352438.1">
    <property type="nucleotide sequence ID" value="NZ_RSFE01000005.1"/>
</dbReference>
<feature type="repeat" description="TPR" evidence="3">
    <location>
        <begin position="241"/>
        <end position="274"/>
    </location>
</feature>
<dbReference type="AlphaFoldDB" id="A0A443YZA4"/>
<evidence type="ECO:0000313" key="5">
    <source>
        <dbReference type="EMBL" id="RWU09533.1"/>
    </source>
</evidence>
<sequence>MLASRLIFITLLTTLTACASAPDASQQASADTSLELGQPQFNTALFEPRNSLVTPEQLFALTTEQQQDFLFDFNGRLAHLPENQRISEYLQDLTYGFNYKEQTYTASEAFALSAGNCMALAILTKGLADFVGVEIKFQRLTNAPVYDRNNDVVMVSDHVRARLYKPEPEAGSESKMFIFQRSWVVVDYFPSKDTRNSGLISTDEFLALYYRNRAAELMMVGQIDEAFAYAQEALRYMPNDADTLNIIGLLHRRAGDDQTAEALYQYALQQNPHNLNVLHNYQTLAKRQQRNVLVDELTQRIQAIPDSNPYTWITLAERAFEKGELDTALAMYSKAAESAPYVHEAYWGQARVHAARGDTVRAKRVLERGLKEARLSATKRTYKAGWYSYQGVEP</sequence>
<dbReference type="PANTHER" id="PTHR44858:SF1">
    <property type="entry name" value="UDP-N-ACETYLGLUCOSAMINE--PEPTIDE N-ACETYLGLUCOSAMINYLTRANSFERASE SPINDLY-RELATED"/>
    <property type="match status" value="1"/>
</dbReference>
<dbReference type="SUPFAM" id="SSF48452">
    <property type="entry name" value="TPR-like"/>
    <property type="match status" value="1"/>
</dbReference>
<dbReference type="PROSITE" id="PS51257">
    <property type="entry name" value="PROKAR_LIPOPROTEIN"/>
    <property type="match status" value="1"/>
</dbReference>
<accession>A0A443YZA4</accession>
<evidence type="ECO:0000256" key="3">
    <source>
        <dbReference type="PROSITE-ProRule" id="PRU00339"/>
    </source>
</evidence>
<dbReference type="SMART" id="SM00028">
    <property type="entry name" value="TPR"/>
    <property type="match status" value="4"/>
</dbReference>
<name>A0A443YZA4_9GAMM</name>
<evidence type="ECO:0000256" key="2">
    <source>
        <dbReference type="ARBA" id="ARBA00022803"/>
    </source>
</evidence>
<dbReference type="InterPro" id="IPR011990">
    <property type="entry name" value="TPR-like_helical_dom_sf"/>
</dbReference>
<comment type="caution">
    <text evidence="5">The sequence shown here is derived from an EMBL/GenBank/DDBJ whole genome shotgun (WGS) entry which is preliminary data.</text>
</comment>
<dbReference type="InterPro" id="IPR050498">
    <property type="entry name" value="Ycf3"/>
</dbReference>
<gene>
    <name evidence="5" type="ORF">EGC76_07865</name>
</gene>
<dbReference type="PROSITE" id="PS50005">
    <property type="entry name" value="TPR"/>
    <property type="match status" value="2"/>
</dbReference>
<feature type="repeat" description="TPR" evidence="3">
    <location>
        <begin position="207"/>
        <end position="240"/>
    </location>
</feature>
<evidence type="ECO:0000313" key="6">
    <source>
        <dbReference type="Proteomes" id="UP000288789"/>
    </source>
</evidence>
<proteinExistence type="predicted"/>
<feature type="chain" id="PRO_5019409101" evidence="4">
    <location>
        <begin position="20"/>
        <end position="394"/>
    </location>
</feature>
<keyword evidence="1" id="KW-0677">Repeat</keyword>
<feature type="signal peptide" evidence="4">
    <location>
        <begin position="1"/>
        <end position="19"/>
    </location>
</feature>
<dbReference type="EMBL" id="RSFE01000005">
    <property type="protein sequence ID" value="RWU09533.1"/>
    <property type="molecule type" value="Genomic_DNA"/>
</dbReference>
<keyword evidence="2 3" id="KW-0802">TPR repeat</keyword>
<evidence type="ECO:0000256" key="1">
    <source>
        <dbReference type="ARBA" id="ARBA00022737"/>
    </source>
</evidence>
<reference evidence="5 6" key="1">
    <citation type="submission" date="2018-12" db="EMBL/GenBank/DDBJ databases">
        <authorList>
            <person name="Li A."/>
            <person name="Zhang M."/>
            <person name="Zhu H."/>
        </authorList>
    </citation>
    <scope>NUCLEOTIDE SEQUENCE [LARGE SCALE GENOMIC DNA]</scope>
    <source>
        <strain evidence="5 6">R04H25</strain>
    </source>
</reference>
<keyword evidence="6" id="KW-1185">Reference proteome</keyword>
<dbReference type="Proteomes" id="UP000288789">
    <property type="component" value="Unassembled WGS sequence"/>
</dbReference>
<dbReference type="InterPro" id="IPR019734">
    <property type="entry name" value="TPR_rpt"/>
</dbReference>
<dbReference type="PANTHER" id="PTHR44858">
    <property type="entry name" value="TETRATRICOPEPTIDE REPEAT PROTEIN 6"/>
    <property type="match status" value="1"/>
</dbReference>
<evidence type="ECO:0000256" key="4">
    <source>
        <dbReference type="SAM" id="SignalP"/>
    </source>
</evidence>
<organism evidence="5 6">
    <name type="scientific">Pseudidiomarina gelatinasegens</name>
    <dbReference type="NCBI Taxonomy" id="2487740"/>
    <lineage>
        <taxon>Bacteria</taxon>
        <taxon>Pseudomonadati</taxon>
        <taxon>Pseudomonadota</taxon>
        <taxon>Gammaproteobacteria</taxon>
        <taxon>Alteromonadales</taxon>
        <taxon>Idiomarinaceae</taxon>
        <taxon>Pseudidiomarina</taxon>
    </lineage>
</organism>
<keyword evidence="4" id="KW-0732">Signal</keyword>
<dbReference type="Pfam" id="PF13432">
    <property type="entry name" value="TPR_16"/>
    <property type="match status" value="2"/>
</dbReference>